<dbReference type="SMART" id="SM00714">
    <property type="entry name" value="LITAF"/>
    <property type="match status" value="1"/>
</dbReference>
<dbReference type="PANTHER" id="PTHR23292:SF6">
    <property type="entry name" value="FI16602P1-RELATED"/>
    <property type="match status" value="1"/>
</dbReference>
<dbReference type="Pfam" id="PF10601">
    <property type="entry name" value="zf-LITAF-like"/>
    <property type="match status" value="1"/>
</dbReference>
<evidence type="ECO:0000256" key="4">
    <source>
        <dbReference type="ARBA" id="ARBA00022833"/>
    </source>
</evidence>
<feature type="compositionally biased region" description="Low complexity" evidence="6">
    <location>
        <begin position="98"/>
        <end position="108"/>
    </location>
</feature>
<dbReference type="GO" id="GO:0016020">
    <property type="term" value="C:membrane"/>
    <property type="evidence" value="ECO:0007669"/>
    <property type="project" value="UniProtKB-SubCell"/>
</dbReference>
<keyword evidence="4" id="KW-0862">Zinc</keyword>
<feature type="compositionally biased region" description="Polar residues" evidence="6">
    <location>
        <begin position="241"/>
        <end position="251"/>
    </location>
</feature>
<evidence type="ECO:0000256" key="6">
    <source>
        <dbReference type="SAM" id="MobiDB-lite"/>
    </source>
</evidence>
<gene>
    <name evidence="9" type="ORF">BCR42DRAFT_449260</name>
</gene>
<dbReference type="PANTHER" id="PTHR23292">
    <property type="entry name" value="LIPOPOLYSACCHARIDE-INDUCED TUMOR NECROSIS FACTOR-ALPHA FACTOR"/>
    <property type="match status" value="1"/>
</dbReference>
<keyword evidence="5 7" id="KW-0472">Membrane</keyword>
<dbReference type="GO" id="GO:0008270">
    <property type="term" value="F:zinc ion binding"/>
    <property type="evidence" value="ECO:0007669"/>
    <property type="project" value="TreeGrafter"/>
</dbReference>
<dbReference type="InterPro" id="IPR006629">
    <property type="entry name" value="LITAF"/>
</dbReference>
<keyword evidence="7" id="KW-1133">Transmembrane helix</keyword>
<accession>A0A1X2INE3</accession>
<keyword evidence="10" id="KW-1185">Reference proteome</keyword>
<feature type="compositionally biased region" description="Basic residues" evidence="6">
    <location>
        <begin position="194"/>
        <end position="211"/>
    </location>
</feature>
<comment type="caution">
    <text evidence="9">The sequence shown here is derived from an EMBL/GenBank/DDBJ whole genome shotgun (WGS) entry which is preliminary data.</text>
</comment>
<dbReference type="InterPro" id="IPR037519">
    <property type="entry name" value="LITAF_fam"/>
</dbReference>
<dbReference type="Proteomes" id="UP000193560">
    <property type="component" value="Unassembled WGS sequence"/>
</dbReference>
<reference evidence="9 10" key="1">
    <citation type="submission" date="2016-07" db="EMBL/GenBank/DDBJ databases">
        <title>Pervasive Adenine N6-methylation of Active Genes in Fungi.</title>
        <authorList>
            <consortium name="DOE Joint Genome Institute"/>
            <person name="Mondo S.J."/>
            <person name="Dannebaum R.O."/>
            <person name="Kuo R.C."/>
            <person name="Labutti K."/>
            <person name="Haridas S."/>
            <person name="Kuo A."/>
            <person name="Salamov A."/>
            <person name="Ahrendt S.R."/>
            <person name="Lipzen A."/>
            <person name="Sullivan W."/>
            <person name="Andreopoulos W.B."/>
            <person name="Clum A."/>
            <person name="Lindquist E."/>
            <person name="Daum C."/>
            <person name="Ramamoorthy G.K."/>
            <person name="Gryganskyi A."/>
            <person name="Culley D."/>
            <person name="Magnuson J.K."/>
            <person name="James T.Y."/>
            <person name="O'Malley M.A."/>
            <person name="Stajich J.E."/>
            <person name="Spatafora J.W."/>
            <person name="Visel A."/>
            <person name="Grigoriev I.V."/>
        </authorList>
    </citation>
    <scope>NUCLEOTIDE SEQUENCE [LARGE SCALE GENOMIC DNA]</scope>
    <source>
        <strain evidence="9 10">NRRL 1336</strain>
    </source>
</reference>
<feature type="domain" description="LITAF" evidence="8">
    <location>
        <begin position="255"/>
        <end position="337"/>
    </location>
</feature>
<evidence type="ECO:0000256" key="1">
    <source>
        <dbReference type="ARBA" id="ARBA00004170"/>
    </source>
</evidence>
<dbReference type="EMBL" id="MCGE01000007">
    <property type="protein sequence ID" value="ORZ19525.1"/>
    <property type="molecule type" value="Genomic_DNA"/>
</dbReference>
<protein>
    <submittedName>
        <fullName evidence="9">LITAF-like zinc ribbon domain-domain-containing protein</fullName>
    </submittedName>
</protein>
<evidence type="ECO:0000313" key="10">
    <source>
        <dbReference type="Proteomes" id="UP000193560"/>
    </source>
</evidence>
<feature type="region of interest" description="Disordered" evidence="6">
    <location>
        <begin position="178"/>
        <end position="211"/>
    </location>
</feature>
<dbReference type="AlphaFoldDB" id="A0A1X2INE3"/>
<evidence type="ECO:0000313" key="9">
    <source>
        <dbReference type="EMBL" id="ORZ19525.1"/>
    </source>
</evidence>
<organism evidence="9 10">
    <name type="scientific">Absidia repens</name>
    <dbReference type="NCBI Taxonomy" id="90262"/>
    <lineage>
        <taxon>Eukaryota</taxon>
        <taxon>Fungi</taxon>
        <taxon>Fungi incertae sedis</taxon>
        <taxon>Mucoromycota</taxon>
        <taxon>Mucoromycotina</taxon>
        <taxon>Mucoromycetes</taxon>
        <taxon>Mucorales</taxon>
        <taxon>Cunninghamellaceae</taxon>
        <taxon>Absidia</taxon>
    </lineage>
</organism>
<evidence type="ECO:0000259" key="8">
    <source>
        <dbReference type="PROSITE" id="PS51837"/>
    </source>
</evidence>
<feature type="region of interest" description="Disordered" evidence="6">
    <location>
        <begin position="1"/>
        <end position="108"/>
    </location>
</feature>
<evidence type="ECO:0000256" key="3">
    <source>
        <dbReference type="ARBA" id="ARBA00022723"/>
    </source>
</evidence>
<feature type="region of interest" description="Disordered" evidence="6">
    <location>
        <begin position="229"/>
        <end position="251"/>
    </location>
</feature>
<comment type="subcellular location">
    <subcellularLocation>
        <location evidence="1">Membrane</location>
        <topology evidence="1">Peripheral membrane protein</topology>
    </subcellularLocation>
</comment>
<comment type="similarity">
    <text evidence="2">Belongs to the CDIP1/LITAF family.</text>
</comment>
<dbReference type="PROSITE" id="PS51837">
    <property type="entry name" value="LITAF"/>
    <property type="match status" value="1"/>
</dbReference>
<evidence type="ECO:0000256" key="2">
    <source>
        <dbReference type="ARBA" id="ARBA00005975"/>
    </source>
</evidence>
<evidence type="ECO:0000256" key="7">
    <source>
        <dbReference type="SAM" id="Phobius"/>
    </source>
</evidence>
<feature type="transmembrane region" description="Helical" evidence="7">
    <location>
        <begin position="292"/>
        <end position="311"/>
    </location>
</feature>
<dbReference type="OrthoDB" id="5599753at2759"/>
<dbReference type="STRING" id="90262.A0A1X2INE3"/>
<evidence type="ECO:0000256" key="5">
    <source>
        <dbReference type="ARBA" id="ARBA00023136"/>
    </source>
</evidence>
<keyword evidence="7" id="KW-0812">Transmembrane</keyword>
<sequence length="338" mass="38078">MDAVKDKAKGKILSSLFHTKKERASRYQADSGHDDGSNISPAISKKPSIVLSASSPILPKSKRGIKDGPSSSSSLTPSQQIQLLTVSSPSLSHEPSRTRSTSRLSSMSSLYTYNQSTSLRSAQSNDDDIDIHVNQEQAPSIIRSDRVHRYHFETPSYPSNDGASSRFSYNAIIHQNQLESSSSSTSSLKNDHNQHHHSSSHRHTPRFSLRRPHFSSSFNSFHRRRSLASHSSHHHHNRDSTNVSVASSTSRRVPRQHESIFLGRSLPDFETLVYCSACEKWIQSRLRYRSGAMVWLAAFVLLMCTVIFFWVPFYTKYFKDTIHYCPSCGCQVGRHNAL</sequence>
<proteinExistence type="inferred from homology"/>
<keyword evidence="3" id="KW-0479">Metal-binding</keyword>
<name>A0A1X2INE3_9FUNG</name>
<feature type="compositionally biased region" description="Low complexity" evidence="6">
    <location>
        <begin position="69"/>
        <end position="85"/>
    </location>
</feature>